<gene>
    <name evidence="1" type="ORF">FHS29_004316</name>
</gene>
<sequence length="65" mass="7713">MPYQDLLLTVARERMHDDVRAATRYRLTRKRLKAFSGLLKLDWQVVREHRRVVASVGFSWQRTAG</sequence>
<reference evidence="1 2" key="1">
    <citation type="submission" date="2020-08" db="EMBL/GenBank/DDBJ databases">
        <title>Genomic Encyclopedia of Type Strains, Phase III (KMG-III): the genomes of soil and plant-associated and newly described type strains.</title>
        <authorList>
            <person name="Whitman W."/>
        </authorList>
    </citation>
    <scope>NUCLEOTIDE SEQUENCE [LARGE SCALE GENOMIC DNA]</scope>
    <source>
        <strain evidence="1 2">CECT 8640</strain>
    </source>
</reference>
<organism evidence="1 2">
    <name type="scientific">Saccharothrix tamanrassetensis</name>
    <dbReference type="NCBI Taxonomy" id="1051531"/>
    <lineage>
        <taxon>Bacteria</taxon>
        <taxon>Bacillati</taxon>
        <taxon>Actinomycetota</taxon>
        <taxon>Actinomycetes</taxon>
        <taxon>Pseudonocardiales</taxon>
        <taxon>Pseudonocardiaceae</taxon>
        <taxon>Saccharothrix</taxon>
    </lineage>
</organism>
<dbReference type="EMBL" id="JACHJN010000006">
    <property type="protein sequence ID" value="MBB5957721.1"/>
    <property type="molecule type" value="Genomic_DNA"/>
</dbReference>
<keyword evidence="2" id="KW-1185">Reference proteome</keyword>
<dbReference type="Proteomes" id="UP000547510">
    <property type="component" value="Unassembled WGS sequence"/>
</dbReference>
<accession>A0A841CJQ9</accession>
<comment type="caution">
    <text evidence="1">The sequence shown here is derived from an EMBL/GenBank/DDBJ whole genome shotgun (WGS) entry which is preliminary data.</text>
</comment>
<dbReference type="RefSeq" id="WP_184693008.1">
    <property type="nucleotide sequence ID" value="NZ_JACHJN010000006.1"/>
</dbReference>
<proteinExistence type="predicted"/>
<name>A0A841CJQ9_9PSEU</name>
<evidence type="ECO:0000313" key="1">
    <source>
        <dbReference type="EMBL" id="MBB5957721.1"/>
    </source>
</evidence>
<evidence type="ECO:0000313" key="2">
    <source>
        <dbReference type="Proteomes" id="UP000547510"/>
    </source>
</evidence>
<protein>
    <submittedName>
        <fullName evidence="1">Uncharacterized protein</fullName>
    </submittedName>
</protein>
<dbReference type="AlphaFoldDB" id="A0A841CJQ9"/>